<feature type="signal peptide" evidence="2">
    <location>
        <begin position="1"/>
        <end position="22"/>
    </location>
</feature>
<dbReference type="PANTHER" id="PTHR43649:SF17">
    <property type="entry name" value="ABC TRANSPORTER SOLUTE BINDING PROTEIN-SUGAR TRANSPORT"/>
    <property type="match status" value="1"/>
</dbReference>
<keyword evidence="2" id="KW-0732">Signal</keyword>
<dbReference type="STRING" id="1348624.GCA_001591545_03319"/>
<gene>
    <name evidence="4" type="primary">lipO_19</name>
    <name evidence="4" type="ORF">NCTC4824_04215</name>
</gene>
<dbReference type="KEGG" id="blen:NCTC4824_04215"/>
<feature type="chain" id="PRO_5038720269" evidence="2">
    <location>
        <begin position="23"/>
        <end position="496"/>
    </location>
</feature>
<dbReference type="Gene3D" id="3.40.190.10">
    <property type="entry name" value="Periplasmic binding protein-like II"/>
    <property type="match status" value="1"/>
</dbReference>
<dbReference type="AlphaFoldDB" id="A0A2X4WHU7"/>
<feature type="domain" description="DUF3502" evidence="3">
    <location>
        <begin position="426"/>
        <end position="494"/>
    </location>
</feature>
<protein>
    <submittedName>
        <fullName evidence="4">Solute-binding family protein 1</fullName>
    </submittedName>
</protein>
<evidence type="ECO:0000256" key="2">
    <source>
        <dbReference type="SAM" id="SignalP"/>
    </source>
</evidence>
<accession>A0A2X4WHU7</accession>
<keyword evidence="5" id="KW-1185">Reference proteome</keyword>
<proteinExistence type="predicted"/>
<dbReference type="PANTHER" id="PTHR43649">
    <property type="entry name" value="ARABINOSE-BINDING PROTEIN-RELATED"/>
    <property type="match status" value="1"/>
</dbReference>
<name>A0A2X4WHU7_LEDLE</name>
<dbReference type="EMBL" id="LS483476">
    <property type="protein sequence ID" value="SQI63626.1"/>
    <property type="molecule type" value="Genomic_DNA"/>
</dbReference>
<dbReference type="Pfam" id="PF01547">
    <property type="entry name" value="SBP_bac_1"/>
    <property type="match status" value="1"/>
</dbReference>
<dbReference type="SUPFAM" id="SSF53850">
    <property type="entry name" value="Periplasmic binding protein-like II"/>
    <property type="match status" value="1"/>
</dbReference>
<evidence type="ECO:0000313" key="5">
    <source>
        <dbReference type="Proteomes" id="UP000249134"/>
    </source>
</evidence>
<keyword evidence="1" id="KW-0175">Coiled coil</keyword>
<dbReference type="InterPro" id="IPR050490">
    <property type="entry name" value="Bact_solute-bd_prot1"/>
</dbReference>
<feature type="coiled-coil region" evidence="1">
    <location>
        <begin position="51"/>
        <end position="78"/>
    </location>
</feature>
<dbReference type="InterPro" id="IPR006059">
    <property type="entry name" value="SBP"/>
</dbReference>
<dbReference type="PROSITE" id="PS51257">
    <property type="entry name" value="PROKAR_LIPOPROTEIN"/>
    <property type="match status" value="1"/>
</dbReference>
<sequence>MAKHKLVKVLFAAFIMSIMVMSGCGTKKESETSGSKENGEKPYEITMAYIASSNIEDVENVQEEINKITREKINANVTLLPISGGAWTQQTNLMLTGTEKLDLIVSSSFYNYGSQAVKGQLLPLDELLESHGKGILKEMPEHMINATKIDGKIYGVPSVRDWASDHGFIMRKDLVDKYNIDLSKVKTIEDMGEIFKIIKDNEPGVDPIVNTGDLLSTVETYIYPHFDRLGDNIGVLEMKEDNWKVENLYEHPIYKDAVNLAREWYKADYIIKDAATSDEVGYNIVKSGKGFGYFTNMKPGLETQETIRSGREMVAVRVTAPYQFTTSATSFMMSLAKNSENPEKAMDFMNLLYTDADIMNLLTLGIEDKHYELNEEEFAVQLEEGSKYVFNQWLIGNNFLTHIWEGNDKEYWEELSVFNESAEISPAFGFSFNATPVKTEIAATANVLEQYRKGLETGTLDPEKALPEFNKKLKAAGSDKILEEKQKQLDEWRKNQ</sequence>
<evidence type="ECO:0000256" key="1">
    <source>
        <dbReference type="SAM" id="Coils"/>
    </source>
</evidence>
<dbReference type="Pfam" id="PF12010">
    <property type="entry name" value="DUF3502"/>
    <property type="match status" value="1"/>
</dbReference>
<evidence type="ECO:0000259" key="3">
    <source>
        <dbReference type="Pfam" id="PF12010"/>
    </source>
</evidence>
<dbReference type="InterPro" id="IPR022627">
    <property type="entry name" value="DUF3502"/>
</dbReference>
<dbReference type="RefSeq" id="WP_066144809.1">
    <property type="nucleotide sequence ID" value="NZ_CBCSGM010000005.1"/>
</dbReference>
<evidence type="ECO:0000313" key="4">
    <source>
        <dbReference type="EMBL" id="SQI63626.1"/>
    </source>
</evidence>
<reference evidence="4 5" key="1">
    <citation type="submission" date="2018-06" db="EMBL/GenBank/DDBJ databases">
        <authorList>
            <consortium name="Pathogen Informatics"/>
            <person name="Doyle S."/>
        </authorList>
    </citation>
    <scope>NUCLEOTIDE SEQUENCE [LARGE SCALE GENOMIC DNA]</scope>
    <source>
        <strain evidence="4 5">NCTC4824</strain>
    </source>
</reference>
<dbReference type="Proteomes" id="UP000249134">
    <property type="component" value="Chromosome 1"/>
</dbReference>
<organism evidence="4 5">
    <name type="scientific">Lederbergia lenta</name>
    <name type="common">Bacillus lentus</name>
    <dbReference type="NCBI Taxonomy" id="1467"/>
    <lineage>
        <taxon>Bacteria</taxon>
        <taxon>Bacillati</taxon>
        <taxon>Bacillota</taxon>
        <taxon>Bacilli</taxon>
        <taxon>Bacillales</taxon>
        <taxon>Bacillaceae</taxon>
        <taxon>Lederbergia</taxon>
    </lineage>
</organism>